<evidence type="ECO:0000313" key="4">
    <source>
        <dbReference type="Proteomes" id="UP000628079"/>
    </source>
</evidence>
<proteinExistence type="predicted"/>
<dbReference type="RefSeq" id="WP_035948557.1">
    <property type="nucleotide sequence ID" value="NZ_BMEA01000001.1"/>
</dbReference>
<feature type="transmembrane region" description="Helical" evidence="2">
    <location>
        <begin position="41"/>
        <end position="62"/>
    </location>
</feature>
<accession>A0A8H9KRF8</accession>
<dbReference type="AlphaFoldDB" id="A0A8H9KRF8"/>
<gene>
    <name evidence="3" type="ORF">GCM10011314_10100</name>
</gene>
<evidence type="ECO:0000256" key="2">
    <source>
        <dbReference type="SAM" id="Phobius"/>
    </source>
</evidence>
<evidence type="ECO:0000256" key="1">
    <source>
        <dbReference type="SAM" id="MobiDB-lite"/>
    </source>
</evidence>
<comment type="caution">
    <text evidence="3">The sequence shown here is derived from an EMBL/GenBank/DDBJ whole genome shotgun (WGS) entry which is preliminary data.</text>
</comment>
<keyword evidence="2" id="KW-1133">Transmembrane helix</keyword>
<evidence type="ECO:0000313" key="3">
    <source>
        <dbReference type="EMBL" id="GGB72605.1"/>
    </source>
</evidence>
<keyword evidence="2" id="KW-0472">Membrane</keyword>
<dbReference type="Proteomes" id="UP000628079">
    <property type="component" value="Unassembled WGS sequence"/>
</dbReference>
<keyword evidence="2" id="KW-0812">Transmembrane</keyword>
<feature type="region of interest" description="Disordered" evidence="1">
    <location>
        <begin position="64"/>
        <end position="140"/>
    </location>
</feature>
<feature type="compositionally biased region" description="Low complexity" evidence="1">
    <location>
        <begin position="64"/>
        <end position="112"/>
    </location>
</feature>
<organism evidence="3 4">
    <name type="scientific">Knoellia flava</name>
    <dbReference type="NCBI Taxonomy" id="913969"/>
    <lineage>
        <taxon>Bacteria</taxon>
        <taxon>Bacillati</taxon>
        <taxon>Actinomycetota</taxon>
        <taxon>Actinomycetes</taxon>
        <taxon>Micrococcales</taxon>
        <taxon>Intrasporangiaceae</taxon>
        <taxon>Knoellia</taxon>
    </lineage>
</organism>
<reference evidence="3" key="2">
    <citation type="submission" date="2020-09" db="EMBL/GenBank/DDBJ databases">
        <authorList>
            <person name="Sun Q."/>
            <person name="Zhou Y."/>
        </authorList>
    </citation>
    <scope>NUCLEOTIDE SEQUENCE</scope>
    <source>
        <strain evidence="3">CGMCC 1.10749</strain>
    </source>
</reference>
<reference evidence="3" key="1">
    <citation type="journal article" date="2014" name="Int. J. Syst. Evol. Microbiol.">
        <title>Complete genome sequence of Corynebacterium casei LMG S-19264T (=DSM 44701T), isolated from a smear-ripened cheese.</title>
        <authorList>
            <consortium name="US DOE Joint Genome Institute (JGI-PGF)"/>
            <person name="Walter F."/>
            <person name="Albersmeier A."/>
            <person name="Kalinowski J."/>
            <person name="Ruckert C."/>
        </authorList>
    </citation>
    <scope>NUCLEOTIDE SEQUENCE</scope>
    <source>
        <strain evidence="3">CGMCC 1.10749</strain>
    </source>
</reference>
<protein>
    <submittedName>
        <fullName evidence="3">Uncharacterized protein</fullName>
    </submittedName>
</protein>
<name>A0A8H9KRF8_9MICO</name>
<feature type="compositionally biased region" description="Low complexity" evidence="1">
    <location>
        <begin position="123"/>
        <end position="140"/>
    </location>
</feature>
<sequence length="277" mass="29223">MSNDQEVLDRLRGYHDAIPVPPFDPADDVIRGRRRVVQRRVLTAAGAAAAVVAIAATVGALAPRAGDTDTLPALPTATTTPTGQPTPTVTTSASVTVSPTPTATATPTPTSTRADEPEPSETPRPSSTPSATTGTGSGWSSWVSVAGRDFRARLTPTAGDHNQDLTVEDRDGDVFSTTAIYNSEGRWGHAEDRRFVLYASGSRLTDLVSVDGTPVDTEVVGHISVPVPDGEDITEAPYVQLFVTVFRTDEPTAFASGRPSGWVVRTEQGGLWDLSEE</sequence>
<dbReference type="EMBL" id="BMEA01000001">
    <property type="protein sequence ID" value="GGB72605.1"/>
    <property type="molecule type" value="Genomic_DNA"/>
</dbReference>